<protein>
    <submittedName>
        <fullName evidence="1">Uncharacterized protein</fullName>
    </submittedName>
</protein>
<sequence length="190" mass="21976">MSFLAIACKEDAVLEANRDHIDFINQNSLYSFNLSSRNWNVYKSFHGLDTSNIDIETTFDFNQDGNFNLSQWMGDCNYLAEDGRYVIYKPIIDYSVSYRKIDSIGAIQSDDSNKLHAFRIYIKNAYSKSIVNNENPFGDIPFLTACDQEVDITKGHEIVEFDGVDLSYNLASTEREQLEEFHYHFVELTK</sequence>
<proteinExistence type="predicted"/>
<organism evidence="1 2">
    <name type="scientific">Marivirga atlantica</name>
    <dbReference type="NCBI Taxonomy" id="1548457"/>
    <lineage>
        <taxon>Bacteria</taxon>
        <taxon>Pseudomonadati</taxon>
        <taxon>Bacteroidota</taxon>
        <taxon>Cytophagia</taxon>
        <taxon>Cytophagales</taxon>
        <taxon>Marivirgaceae</taxon>
        <taxon>Marivirga</taxon>
    </lineage>
</organism>
<dbReference type="AlphaFoldDB" id="A0A937DKG1"/>
<name>A0A937DKG1_9BACT</name>
<evidence type="ECO:0000313" key="2">
    <source>
        <dbReference type="Proteomes" id="UP000642920"/>
    </source>
</evidence>
<keyword evidence="2" id="KW-1185">Reference proteome</keyword>
<evidence type="ECO:0000313" key="1">
    <source>
        <dbReference type="EMBL" id="MBL0766206.1"/>
    </source>
</evidence>
<gene>
    <name evidence="1" type="ORF">JKP34_13140</name>
</gene>
<dbReference type="EMBL" id="JAERQG010000003">
    <property type="protein sequence ID" value="MBL0766206.1"/>
    <property type="molecule type" value="Genomic_DNA"/>
</dbReference>
<comment type="caution">
    <text evidence="1">The sequence shown here is derived from an EMBL/GenBank/DDBJ whole genome shotgun (WGS) entry which is preliminary data.</text>
</comment>
<reference evidence="1" key="1">
    <citation type="submission" date="2021-01" db="EMBL/GenBank/DDBJ databases">
        <title>Marivirga sp. nov., isolated from intertidal surface sediments.</title>
        <authorList>
            <person name="Zhang M."/>
        </authorList>
    </citation>
    <scope>NUCLEOTIDE SEQUENCE</scope>
    <source>
        <strain evidence="1">SM1354</strain>
    </source>
</reference>
<dbReference type="RefSeq" id="WP_201922260.1">
    <property type="nucleotide sequence ID" value="NZ_JAERQG010000003.1"/>
</dbReference>
<dbReference type="Proteomes" id="UP000642920">
    <property type="component" value="Unassembled WGS sequence"/>
</dbReference>
<accession>A0A937DKG1</accession>